<dbReference type="PANTHER" id="PTHR10206">
    <property type="entry name" value="CATHELICIDIN"/>
    <property type="match status" value="1"/>
</dbReference>
<dbReference type="PANTHER" id="PTHR10206:SF4">
    <property type="entry name" value="NEUTROPHILIC GRANULE PROTEIN"/>
    <property type="match status" value="1"/>
</dbReference>
<proteinExistence type="predicted"/>
<dbReference type="EMBL" id="KB030759">
    <property type="protein sequence ID" value="ELK10182.1"/>
    <property type="molecule type" value="Genomic_DNA"/>
</dbReference>
<dbReference type="FunCoup" id="L5KFR8">
    <property type="interactions" value="4"/>
</dbReference>
<feature type="region of interest" description="Disordered" evidence="2">
    <location>
        <begin position="1"/>
        <end position="27"/>
    </location>
</feature>
<evidence type="ECO:0000256" key="1">
    <source>
        <dbReference type="ARBA" id="ARBA00022729"/>
    </source>
</evidence>
<dbReference type="AlphaFoldDB" id="L5KFR8"/>
<dbReference type="GO" id="GO:0005615">
    <property type="term" value="C:extracellular space"/>
    <property type="evidence" value="ECO:0007669"/>
    <property type="project" value="TreeGrafter"/>
</dbReference>
<name>L5KFR8_PTEAL</name>
<protein>
    <submittedName>
        <fullName evidence="3">Uncharacterized protein</fullName>
    </submittedName>
</protein>
<keyword evidence="4" id="KW-1185">Reference proteome</keyword>
<dbReference type="GO" id="GO:0006952">
    <property type="term" value="P:defense response"/>
    <property type="evidence" value="ECO:0007669"/>
    <property type="project" value="InterPro"/>
</dbReference>
<feature type="compositionally biased region" description="Basic and acidic residues" evidence="2">
    <location>
        <begin position="143"/>
        <end position="152"/>
    </location>
</feature>
<dbReference type="GO" id="GO:0004869">
    <property type="term" value="F:cysteine-type endopeptidase inhibitor activity"/>
    <property type="evidence" value="ECO:0007669"/>
    <property type="project" value="TreeGrafter"/>
</dbReference>
<dbReference type="InterPro" id="IPR001894">
    <property type="entry name" value="Cathelicidin-like"/>
</dbReference>
<feature type="region of interest" description="Disordered" evidence="2">
    <location>
        <begin position="142"/>
        <end position="166"/>
    </location>
</feature>
<accession>L5KFR8</accession>
<evidence type="ECO:0000313" key="4">
    <source>
        <dbReference type="Proteomes" id="UP000010552"/>
    </source>
</evidence>
<dbReference type="InParanoid" id="L5KFR8"/>
<gene>
    <name evidence="3" type="ORF">PAL_GLEAN10007854</name>
</gene>
<evidence type="ECO:0000313" key="3">
    <source>
        <dbReference type="EMBL" id="ELK10182.1"/>
    </source>
</evidence>
<keyword evidence="1" id="KW-0732">Signal</keyword>
<organism evidence="3 4">
    <name type="scientific">Pteropus alecto</name>
    <name type="common">Black flying fox</name>
    <dbReference type="NCBI Taxonomy" id="9402"/>
    <lineage>
        <taxon>Eukaryota</taxon>
        <taxon>Metazoa</taxon>
        <taxon>Chordata</taxon>
        <taxon>Craniata</taxon>
        <taxon>Vertebrata</taxon>
        <taxon>Euteleostomi</taxon>
        <taxon>Mammalia</taxon>
        <taxon>Eutheria</taxon>
        <taxon>Laurasiatheria</taxon>
        <taxon>Chiroptera</taxon>
        <taxon>Yinpterochiroptera</taxon>
        <taxon>Pteropodoidea</taxon>
        <taxon>Pteropodidae</taxon>
        <taxon>Pteropodinae</taxon>
        <taxon>Pteropus</taxon>
    </lineage>
</organism>
<sequence length="189" mass="21379">MIFRNVGQHEVSGQERRGHFQEGTSHACRQKPLGKAARVAFKRDCKWQWIRERTMARAWMALMLVVGLAATACVAQRHLSYEEIVTEALRIFNQGRWGQSLFGLVEAIPPANSEERNCTGIFFMGHGRILLVDCRPGPLRQPETFREKRSTESAKTASAGADTSKLPPAVRDMYERAKYDIIANILSNF</sequence>
<reference evidence="4" key="1">
    <citation type="journal article" date="2013" name="Science">
        <title>Comparative analysis of bat genomes provides insight into the evolution of flight and immunity.</title>
        <authorList>
            <person name="Zhang G."/>
            <person name="Cowled C."/>
            <person name="Shi Z."/>
            <person name="Huang Z."/>
            <person name="Bishop-Lilly K.A."/>
            <person name="Fang X."/>
            <person name="Wynne J.W."/>
            <person name="Xiong Z."/>
            <person name="Baker M.L."/>
            <person name="Zhao W."/>
            <person name="Tachedjian M."/>
            <person name="Zhu Y."/>
            <person name="Zhou P."/>
            <person name="Jiang X."/>
            <person name="Ng J."/>
            <person name="Yang L."/>
            <person name="Wu L."/>
            <person name="Xiao J."/>
            <person name="Feng Y."/>
            <person name="Chen Y."/>
            <person name="Sun X."/>
            <person name="Zhang Y."/>
            <person name="Marsh G.A."/>
            <person name="Crameri G."/>
            <person name="Broder C.C."/>
            <person name="Frey K.G."/>
            <person name="Wang L.F."/>
            <person name="Wang J."/>
        </authorList>
    </citation>
    <scope>NUCLEOTIDE SEQUENCE [LARGE SCALE GENOMIC DNA]</scope>
</reference>
<evidence type="ECO:0000256" key="2">
    <source>
        <dbReference type="SAM" id="MobiDB-lite"/>
    </source>
</evidence>
<dbReference type="Proteomes" id="UP000010552">
    <property type="component" value="Unassembled WGS sequence"/>
</dbReference>
<dbReference type="STRING" id="9402.L5KFR8"/>